<dbReference type="InterPro" id="IPR040210">
    <property type="entry name" value="Cep85/Cep85L"/>
</dbReference>
<feature type="domain" description="Centrosomal protein of 85 kDa-like CC4 coiled-coil" evidence="3">
    <location>
        <begin position="683"/>
        <end position="768"/>
    </location>
</feature>
<feature type="coiled-coil region" evidence="1">
    <location>
        <begin position="443"/>
        <end position="470"/>
    </location>
</feature>
<proteinExistence type="predicted"/>
<dbReference type="Pfam" id="PF24555">
    <property type="entry name" value="CC4_CEP85"/>
    <property type="match status" value="1"/>
</dbReference>
<organism evidence="4 5">
    <name type="scientific">Ridgeia piscesae</name>
    <name type="common">Tubeworm</name>
    <dbReference type="NCBI Taxonomy" id="27915"/>
    <lineage>
        <taxon>Eukaryota</taxon>
        <taxon>Metazoa</taxon>
        <taxon>Spiralia</taxon>
        <taxon>Lophotrochozoa</taxon>
        <taxon>Annelida</taxon>
        <taxon>Polychaeta</taxon>
        <taxon>Sedentaria</taxon>
        <taxon>Canalipalpata</taxon>
        <taxon>Sabellida</taxon>
        <taxon>Siboglinidae</taxon>
        <taxon>Ridgeia</taxon>
    </lineage>
</organism>
<comment type="caution">
    <text evidence="4">The sequence shown here is derived from an EMBL/GenBank/DDBJ whole genome shotgun (WGS) entry which is preliminary data.</text>
</comment>
<keyword evidence="1" id="KW-0175">Coiled coil</keyword>
<evidence type="ECO:0000256" key="1">
    <source>
        <dbReference type="SAM" id="Coils"/>
    </source>
</evidence>
<feature type="compositionally biased region" description="Polar residues" evidence="2">
    <location>
        <begin position="18"/>
        <end position="32"/>
    </location>
</feature>
<evidence type="ECO:0000313" key="4">
    <source>
        <dbReference type="EMBL" id="KAK2178275.1"/>
    </source>
</evidence>
<reference evidence="4" key="1">
    <citation type="journal article" date="2023" name="Mol. Biol. Evol.">
        <title>Third-Generation Sequencing Reveals the Adaptive Role of the Epigenome in Three Deep-Sea Polychaetes.</title>
        <authorList>
            <person name="Perez M."/>
            <person name="Aroh O."/>
            <person name="Sun Y."/>
            <person name="Lan Y."/>
            <person name="Juniper S.K."/>
            <person name="Young C.R."/>
            <person name="Angers B."/>
            <person name="Qian P.Y."/>
        </authorList>
    </citation>
    <scope>NUCLEOTIDE SEQUENCE</scope>
    <source>
        <strain evidence="4">R07B-5</strain>
    </source>
</reference>
<feature type="compositionally biased region" description="Basic residues" evidence="2">
    <location>
        <begin position="58"/>
        <end position="69"/>
    </location>
</feature>
<evidence type="ECO:0000259" key="3">
    <source>
        <dbReference type="Pfam" id="PF24555"/>
    </source>
</evidence>
<gene>
    <name evidence="4" type="ORF">NP493_550g04021</name>
</gene>
<feature type="coiled-coil region" evidence="1">
    <location>
        <begin position="597"/>
        <end position="698"/>
    </location>
</feature>
<feature type="compositionally biased region" description="Polar residues" evidence="2">
    <location>
        <begin position="156"/>
        <end position="168"/>
    </location>
</feature>
<name>A0AAD9KWQ0_RIDPI</name>
<dbReference type="Proteomes" id="UP001209878">
    <property type="component" value="Unassembled WGS sequence"/>
</dbReference>
<feature type="compositionally biased region" description="Basic and acidic residues" evidence="2">
    <location>
        <begin position="45"/>
        <end position="57"/>
    </location>
</feature>
<dbReference type="EMBL" id="JAODUO010000550">
    <property type="protein sequence ID" value="KAK2178275.1"/>
    <property type="molecule type" value="Genomic_DNA"/>
</dbReference>
<feature type="coiled-coil region" evidence="1">
    <location>
        <begin position="745"/>
        <end position="790"/>
    </location>
</feature>
<dbReference type="InterPro" id="IPR058190">
    <property type="entry name" value="CC4_CEP85"/>
</dbReference>
<feature type="compositionally biased region" description="Basic and acidic residues" evidence="2">
    <location>
        <begin position="103"/>
        <end position="117"/>
    </location>
</feature>
<feature type="region of interest" description="Disordered" evidence="2">
    <location>
        <begin position="1"/>
        <end position="126"/>
    </location>
</feature>
<accession>A0AAD9KWQ0</accession>
<dbReference type="PANTHER" id="PTHR31075">
    <property type="entry name" value="CENTROSOMAL PROTEIN OF 85 KDA"/>
    <property type="match status" value="1"/>
</dbReference>
<dbReference type="AlphaFoldDB" id="A0AAD9KWQ0"/>
<protein>
    <recommendedName>
        <fullName evidence="3">Centrosomal protein of 85 kDa-like CC4 coiled-coil domain-containing protein</fullName>
    </recommendedName>
</protein>
<sequence length="888" mass="100109">MSWKLRSTPPPAPRQNGFDIQTNAPAYQNALQQDMDRFLSPTDNKPMKDLTEFETPRSSHKKAKSTSHRQHTDKSSGRQENVPPQSSADNSVPSTEMATPRESFARPKVVDKEKVKEAMPATSSVSGTRAVNVMPLGTHSGRPHSEHLPTAHVFPSPSTRCTATTTSHVAAPTRSSDQDRPYSAWTEPVLQQRNPADPRRPVSDGCYHLIGSGYQEAAPSHWEKEPFSELSHEADIVDLPQFQNSLPPHSDRLLNPSYAGDMNRMYGTEGSYSSHTGVYSNVTTTHRQQAPPVDASTVVSRASVVSDGLTGRVNQNGGLYGSAYPYRQTGCLERHAYTHTCSSFTPPLAYLPDSYTGRYTRPVTPSGVTSSSVLSSDGFVSDLTRWQQQHQQQLRRQQLEMAQPLYSETGLPSAAIAGQSAGLSLLADPHRLDTIKAAADNIIKEKDAIIEQQKMKIVQLERQSRDAQLHKVITKCVSDDANSYNMIHQEALIGSNRHVHTLGSKSTEELQKKLGQCEYEIQELKARLEKDTEAHKQRVRQLEDKLRVNEKGASDWKEKYLTSEESRDTLQKKYDGLERYLGDLPTSAENGKRSGHLKTLKEERSRYKQRVAELDRRLTDLNKGVTSRDNLIQSLEDSHHKLNSRLEEKERDVAKMRKEMETYRRDSHLPSFLFDDETQDLQQELAVLRGDYDKAKKVTEGLQRRLVQGENKHRSVTRNLEEKLTHEQEAATALKGELSTKDAHLKKLRHSIKQLGAENEDLLEKQIMMIERVKELEQQLSGDLRQLEQRLLAELGATFSELQALVQICMERADGHDPNISILLGVKTLSASSLESQQQSTDNNDTAQALRFKLSRVFQLRKDIDHLRELICNKYAEDMSENLNCTTQ</sequence>
<dbReference type="SUPFAM" id="SSF57997">
    <property type="entry name" value="Tropomyosin"/>
    <property type="match status" value="1"/>
</dbReference>
<dbReference type="PANTHER" id="PTHR31075:SF4">
    <property type="entry name" value="CENTROSOMAL PROTEIN OF 85 KDA"/>
    <property type="match status" value="1"/>
</dbReference>
<feature type="region of interest" description="Disordered" evidence="2">
    <location>
        <begin position="149"/>
        <end position="182"/>
    </location>
</feature>
<keyword evidence="5" id="KW-1185">Reference proteome</keyword>
<evidence type="ECO:0000256" key="2">
    <source>
        <dbReference type="SAM" id="MobiDB-lite"/>
    </source>
</evidence>
<feature type="compositionally biased region" description="Polar residues" evidence="2">
    <location>
        <begin position="78"/>
        <end position="97"/>
    </location>
</feature>
<feature type="coiled-coil region" evidence="1">
    <location>
        <begin position="507"/>
        <end position="545"/>
    </location>
</feature>
<evidence type="ECO:0000313" key="5">
    <source>
        <dbReference type="Proteomes" id="UP001209878"/>
    </source>
</evidence>
<dbReference type="GO" id="GO:0005813">
    <property type="term" value="C:centrosome"/>
    <property type="evidence" value="ECO:0007669"/>
    <property type="project" value="TreeGrafter"/>
</dbReference>